<proteinExistence type="predicted"/>
<dbReference type="PANTHER" id="PTHR45739">
    <property type="entry name" value="MATRIX PROTEIN, PUTATIVE-RELATED"/>
    <property type="match status" value="1"/>
</dbReference>
<sequence length="583" mass="63815">MTTLVEDMEGVQFHPAQLVKYTESASFTAKIPVSSAAARGLTAPVVVSLLYYDDVRDHLGQPAPAGYPVVCVPPCDPHHPGFATLGASCKGSTRSGPPSSLLYTWEAAATDDDGSVTFEPISRETPFAAVQHRVLDSMYLSSGSTVRCIVQETRDAFGHRQTFSDPVVISSSEGICVGDKQQGQDVTATMEYLNGTGPTAQPGRLRITVHIRHRDFMLPLVSTHPLPSAEQLFGNVVSQKQHVCSNIAGRGDHGLAFAAFMKSATGASGTGEERPYQSDSTIRGSSAVSLYQHLDLDRCLWTFEAVISLKDAVGICGGALLDDFKEPESHRRFVTARLPLYVTLAFPVFGTALGDAAPRWTSVERRSQLELSFAYGPAMWSERPLGTRATPKAKVSVTRVSLARDGRLSVHLLSKALFHGMLALNHTIKKHVRGRFLKTASGDSGRYSLTLLWAEPSFDAPSQLWKAVSEHSFKDYSGLHELELVPCVAAPTQEYRIPPEDFCTSLEPLRFDVSVSAPQPIKALNGAVYNMGTEFQLLSSKEEFLSDPRDLRHGLGDVDERRIFFRGTRAFVCSRRLYIRIQP</sequence>
<dbReference type="VEuPathDB" id="VectorBase:RSAN_052647"/>
<reference evidence="1" key="1">
    <citation type="journal article" date="2020" name="Cell">
        <title>Large-Scale Comparative Analyses of Tick Genomes Elucidate Their Genetic Diversity and Vector Capacities.</title>
        <authorList>
            <consortium name="Tick Genome and Microbiome Consortium (TIGMIC)"/>
            <person name="Jia N."/>
            <person name="Wang J."/>
            <person name="Shi W."/>
            <person name="Du L."/>
            <person name="Sun Y."/>
            <person name="Zhan W."/>
            <person name="Jiang J.F."/>
            <person name="Wang Q."/>
            <person name="Zhang B."/>
            <person name="Ji P."/>
            <person name="Bell-Sakyi L."/>
            <person name="Cui X.M."/>
            <person name="Yuan T.T."/>
            <person name="Jiang B.G."/>
            <person name="Yang W.F."/>
            <person name="Lam T.T."/>
            <person name="Chang Q.C."/>
            <person name="Ding S.J."/>
            <person name="Wang X.J."/>
            <person name="Zhu J.G."/>
            <person name="Ruan X.D."/>
            <person name="Zhao L."/>
            <person name="Wei J.T."/>
            <person name="Ye R.Z."/>
            <person name="Que T.C."/>
            <person name="Du C.H."/>
            <person name="Zhou Y.H."/>
            <person name="Cheng J.X."/>
            <person name="Dai P.F."/>
            <person name="Guo W.B."/>
            <person name="Han X.H."/>
            <person name="Huang E.J."/>
            <person name="Li L.F."/>
            <person name="Wei W."/>
            <person name="Gao Y.C."/>
            <person name="Liu J.Z."/>
            <person name="Shao H.Z."/>
            <person name="Wang X."/>
            <person name="Wang C.C."/>
            <person name="Yang T.C."/>
            <person name="Huo Q.B."/>
            <person name="Li W."/>
            <person name="Chen H.Y."/>
            <person name="Chen S.E."/>
            <person name="Zhou L.G."/>
            <person name="Ni X.B."/>
            <person name="Tian J.H."/>
            <person name="Sheng Y."/>
            <person name="Liu T."/>
            <person name="Pan Y.S."/>
            <person name="Xia L.Y."/>
            <person name="Li J."/>
            <person name="Zhao F."/>
            <person name="Cao W.C."/>
        </authorList>
    </citation>
    <scope>NUCLEOTIDE SEQUENCE</scope>
    <source>
        <strain evidence="1">Rsan-2018</strain>
    </source>
</reference>
<accession>A0A9D4QGL6</accession>
<evidence type="ECO:0000313" key="1">
    <source>
        <dbReference type="EMBL" id="KAH7982554.1"/>
    </source>
</evidence>
<organism evidence="1 2">
    <name type="scientific">Rhipicephalus sanguineus</name>
    <name type="common">Brown dog tick</name>
    <name type="synonym">Ixodes sanguineus</name>
    <dbReference type="NCBI Taxonomy" id="34632"/>
    <lineage>
        <taxon>Eukaryota</taxon>
        <taxon>Metazoa</taxon>
        <taxon>Ecdysozoa</taxon>
        <taxon>Arthropoda</taxon>
        <taxon>Chelicerata</taxon>
        <taxon>Arachnida</taxon>
        <taxon>Acari</taxon>
        <taxon>Parasitiformes</taxon>
        <taxon>Ixodida</taxon>
        <taxon>Ixodoidea</taxon>
        <taxon>Ixodidae</taxon>
        <taxon>Rhipicephalinae</taxon>
        <taxon>Rhipicephalus</taxon>
        <taxon>Rhipicephalus</taxon>
    </lineage>
</organism>
<reference evidence="1" key="2">
    <citation type="submission" date="2021-09" db="EMBL/GenBank/DDBJ databases">
        <authorList>
            <person name="Jia N."/>
            <person name="Wang J."/>
            <person name="Shi W."/>
            <person name="Du L."/>
            <person name="Sun Y."/>
            <person name="Zhan W."/>
            <person name="Jiang J."/>
            <person name="Wang Q."/>
            <person name="Zhang B."/>
            <person name="Ji P."/>
            <person name="Sakyi L.B."/>
            <person name="Cui X."/>
            <person name="Yuan T."/>
            <person name="Jiang B."/>
            <person name="Yang W."/>
            <person name="Lam T.T.-Y."/>
            <person name="Chang Q."/>
            <person name="Ding S."/>
            <person name="Wang X."/>
            <person name="Zhu J."/>
            <person name="Ruan X."/>
            <person name="Zhao L."/>
            <person name="Wei J."/>
            <person name="Que T."/>
            <person name="Du C."/>
            <person name="Cheng J."/>
            <person name="Dai P."/>
            <person name="Han X."/>
            <person name="Huang E."/>
            <person name="Gao Y."/>
            <person name="Liu J."/>
            <person name="Shao H."/>
            <person name="Ye R."/>
            <person name="Li L."/>
            <person name="Wei W."/>
            <person name="Wang X."/>
            <person name="Wang C."/>
            <person name="Huo Q."/>
            <person name="Li W."/>
            <person name="Guo W."/>
            <person name="Chen H."/>
            <person name="Chen S."/>
            <person name="Zhou L."/>
            <person name="Zhou L."/>
            <person name="Ni X."/>
            <person name="Tian J."/>
            <person name="Zhou Y."/>
            <person name="Sheng Y."/>
            <person name="Liu T."/>
            <person name="Pan Y."/>
            <person name="Xia L."/>
            <person name="Li J."/>
            <person name="Zhao F."/>
            <person name="Cao W."/>
        </authorList>
    </citation>
    <scope>NUCLEOTIDE SEQUENCE</scope>
    <source>
        <strain evidence="1">Rsan-2018</strain>
        <tissue evidence="1">Larvae</tissue>
    </source>
</reference>
<dbReference type="PANTHER" id="PTHR45739:SF1">
    <property type="entry name" value="EXTRACELLULAR MATRIX ORGANIZING PROTEIN FRAS1"/>
    <property type="match status" value="1"/>
</dbReference>
<dbReference type="AlphaFoldDB" id="A0A9D4QGL6"/>
<comment type="caution">
    <text evidence="1">The sequence shown here is derived from an EMBL/GenBank/DDBJ whole genome shotgun (WGS) entry which is preliminary data.</text>
</comment>
<gene>
    <name evidence="1" type="ORF">HPB52_005601</name>
</gene>
<keyword evidence="2" id="KW-1185">Reference proteome</keyword>
<dbReference type="EMBL" id="JABSTV010001245">
    <property type="protein sequence ID" value="KAH7982554.1"/>
    <property type="molecule type" value="Genomic_DNA"/>
</dbReference>
<dbReference type="GO" id="GO:0009653">
    <property type="term" value="P:anatomical structure morphogenesis"/>
    <property type="evidence" value="ECO:0007669"/>
    <property type="project" value="TreeGrafter"/>
</dbReference>
<evidence type="ECO:0000313" key="2">
    <source>
        <dbReference type="Proteomes" id="UP000821837"/>
    </source>
</evidence>
<protein>
    <submittedName>
        <fullName evidence="1">Uncharacterized protein</fullName>
    </submittedName>
</protein>
<name>A0A9D4QGL6_RHISA</name>
<dbReference type="InterPro" id="IPR051561">
    <property type="entry name" value="FRAS1_ECM"/>
</dbReference>
<dbReference type="Proteomes" id="UP000821837">
    <property type="component" value="Chromosome 1"/>
</dbReference>